<dbReference type="AlphaFoldDB" id="A0A518ITF5"/>
<gene>
    <name evidence="2" type="ORF">Mal33_23610</name>
</gene>
<accession>A0A518ITF5</accession>
<keyword evidence="1" id="KW-1133">Transmembrane helix</keyword>
<feature type="transmembrane region" description="Helical" evidence="1">
    <location>
        <begin position="120"/>
        <end position="137"/>
    </location>
</feature>
<keyword evidence="3" id="KW-1185">Reference proteome</keyword>
<evidence type="ECO:0000313" key="3">
    <source>
        <dbReference type="Proteomes" id="UP000316770"/>
    </source>
</evidence>
<dbReference type="Proteomes" id="UP000316770">
    <property type="component" value="Chromosome"/>
</dbReference>
<evidence type="ECO:0000256" key="1">
    <source>
        <dbReference type="SAM" id="Phobius"/>
    </source>
</evidence>
<feature type="transmembrane region" description="Helical" evidence="1">
    <location>
        <begin position="229"/>
        <end position="251"/>
    </location>
</feature>
<feature type="transmembrane region" description="Helical" evidence="1">
    <location>
        <begin position="98"/>
        <end position="114"/>
    </location>
</feature>
<sequence>MHRSSAGSNNFMTHSIWLSPTAIYLLLIGLSGLLGALVPEFYQWTGSDQSRMSPIVGWVAAGMAIVAAAIWTGLPFVTLRTDASAAELRRPIRFQLRTLFLWTTALAIGFAGLIRFPMPVSVFVCVAAYLHFAWFIARQQQHRWAAAALIGCMTLPYVWIAAPDGTNGLDVGWILLWMAGGMPMLLPAGFAASWLGQSLNDVGWLAIVMTAAQLVIGTWIIRLGPKRTIAYLIGCLLVSTFGSFCLHAMVLA</sequence>
<feature type="transmembrane region" description="Helical" evidence="1">
    <location>
        <begin position="21"/>
        <end position="43"/>
    </location>
</feature>
<keyword evidence="1" id="KW-0472">Membrane</keyword>
<reference evidence="2 3" key="1">
    <citation type="submission" date="2019-02" db="EMBL/GenBank/DDBJ databases">
        <title>Deep-cultivation of Planctomycetes and their phenomic and genomic characterization uncovers novel biology.</title>
        <authorList>
            <person name="Wiegand S."/>
            <person name="Jogler M."/>
            <person name="Boedeker C."/>
            <person name="Pinto D."/>
            <person name="Vollmers J."/>
            <person name="Rivas-Marin E."/>
            <person name="Kohn T."/>
            <person name="Peeters S.H."/>
            <person name="Heuer A."/>
            <person name="Rast P."/>
            <person name="Oberbeckmann S."/>
            <person name="Bunk B."/>
            <person name="Jeske O."/>
            <person name="Meyerdierks A."/>
            <person name="Storesund J.E."/>
            <person name="Kallscheuer N."/>
            <person name="Luecker S."/>
            <person name="Lage O.M."/>
            <person name="Pohl T."/>
            <person name="Merkel B.J."/>
            <person name="Hornburger P."/>
            <person name="Mueller R.-W."/>
            <person name="Bruemmer F."/>
            <person name="Labrenz M."/>
            <person name="Spormann A.M."/>
            <person name="Op den Camp H."/>
            <person name="Overmann J."/>
            <person name="Amann R."/>
            <person name="Jetten M.S.M."/>
            <person name="Mascher T."/>
            <person name="Medema M.H."/>
            <person name="Devos D.P."/>
            <person name="Kaster A.-K."/>
            <person name="Ovreas L."/>
            <person name="Rohde M."/>
            <person name="Galperin M.Y."/>
            <person name="Jogler C."/>
        </authorList>
    </citation>
    <scope>NUCLEOTIDE SEQUENCE [LARGE SCALE GENOMIC DNA]</scope>
    <source>
        <strain evidence="2 3">Mal33</strain>
    </source>
</reference>
<proteinExistence type="predicted"/>
<organism evidence="2 3">
    <name type="scientific">Rosistilla oblonga</name>
    <dbReference type="NCBI Taxonomy" id="2527990"/>
    <lineage>
        <taxon>Bacteria</taxon>
        <taxon>Pseudomonadati</taxon>
        <taxon>Planctomycetota</taxon>
        <taxon>Planctomycetia</taxon>
        <taxon>Pirellulales</taxon>
        <taxon>Pirellulaceae</taxon>
        <taxon>Rosistilla</taxon>
    </lineage>
</organism>
<name>A0A518ITF5_9BACT</name>
<feature type="transmembrane region" description="Helical" evidence="1">
    <location>
        <begin position="202"/>
        <end position="223"/>
    </location>
</feature>
<keyword evidence="1" id="KW-0812">Transmembrane</keyword>
<protein>
    <submittedName>
        <fullName evidence="2">Uncharacterized protein</fullName>
    </submittedName>
</protein>
<feature type="transmembrane region" description="Helical" evidence="1">
    <location>
        <begin position="144"/>
        <end position="162"/>
    </location>
</feature>
<evidence type="ECO:0000313" key="2">
    <source>
        <dbReference type="EMBL" id="QDV56372.1"/>
    </source>
</evidence>
<feature type="transmembrane region" description="Helical" evidence="1">
    <location>
        <begin position="174"/>
        <end position="195"/>
    </location>
</feature>
<feature type="transmembrane region" description="Helical" evidence="1">
    <location>
        <begin position="55"/>
        <end position="77"/>
    </location>
</feature>
<dbReference type="EMBL" id="CP036318">
    <property type="protein sequence ID" value="QDV56372.1"/>
    <property type="molecule type" value="Genomic_DNA"/>
</dbReference>